<name>A0A7W4LV10_BACVE</name>
<gene>
    <name evidence="2" type="ORF">BACVE_002333</name>
</gene>
<feature type="transmembrane region" description="Helical" evidence="1">
    <location>
        <begin position="185"/>
        <end position="213"/>
    </location>
</feature>
<proteinExistence type="predicted"/>
<dbReference type="AlphaFoldDB" id="A0A7W4LV10"/>
<evidence type="ECO:0000313" key="2">
    <source>
        <dbReference type="EMBL" id="QOY27322.1"/>
    </source>
</evidence>
<feature type="transmembrane region" description="Helical" evidence="1">
    <location>
        <begin position="225"/>
        <end position="244"/>
    </location>
</feature>
<keyword evidence="1" id="KW-0812">Transmembrane</keyword>
<evidence type="ECO:0000256" key="1">
    <source>
        <dbReference type="SAM" id="Phobius"/>
    </source>
</evidence>
<feature type="transmembrane region" description="Helical" evidence="1">
    <location>
        <begin position="250"/>
        <end position="269"/>
    </location>
</feature>
<organism evidence="2 3">
    <name type="scientific">Bacillus velezensis</name>
    <dbReference type="NCBI Taxonomy" id="492670"/>
    <lineage>
        <taxon>Bacteria</taxon>
        <taxon>Bacillati</taxon>
        <taxon>Bacillota</taxon>
        <taxon>Bacilli</taxon>
        <taxon>Bacillales</taxon>
        <taxon>Bacillaceae</taxon>
        <taxon>Bacillus</taxon>
        <taxon>Bacillus amyloliquefaciens group</taxon>
    </lineage>
</organism>
<dbReference type="Proteomes" id="UP000587477">
    <property type="component" value="Chromosome"/>
</dbReference>
<protein>
    <recommendedName>
        <fullName evidence="4">DUF1189 domain-containing protein</fullName>
    </recommendedName>
</protein>
<evidence type="ECO:0000313" key="3">
    <source>
        <dbReference type="Proteomes" id="UP000587477"/>
    </source>
</evidence>
<feature type="transmembrane region" description="Helical" evidence="1">
    <location>
        <begin position="35"/>
        <end position="55"/>
    </location>
</feature>
<keyword evidence="1" id="KW-1133">Transmembrane helix</keyword>
<dbReference type="RefSeq" id="WP_128974125.1">
    <property type="nucleotide sequence ID" value="NZ_CP063687.1"/>
</dbReference>
<evidence type="ECO:0008006" key="4">
    <source>
        <dbReference type="Google" id="ProtNLM"/>
    </source>
</evidence>
<dbReference type="EMBL" id="CP063687">
    <property type="protein sequence ID" value="QOY27322.1"/>
    <property type="molecule type" value="Genomic_DNA"/>
</dbReference>
<accession>A0A7W4LV10</accession>
<sequence>MKNVQNESFMIRSLKASVSPSGICRYGKTFSWLQLSFLFMFLTSCLMAPFTMSFLKMDRFSLKLVMPVALSAVNDRFAEQLNGIQIRNGKLTGGQRFDQIEEGNHLMAVDMEHEWKPNGENGRLRVKGYDNAVIFQPDRLIITDQNGMGFSVRYGKADASLTDPGVYETEAVIGQLWLAQYKPMIMMLGCAVIFLIQLFFTAVLAGGIWMAKLSKMIDIASCKEAASAAICASALPAFAAAAIGLIRFDLITVLMVHTCGVTLMIAFLFRYMAKTRRHNENVHSGGRHDKSAVV</sequence>
<keyword evidence="1" id="KW-0472">Membrane</keyword>
<reference evidence="3" key="1">
    <citation type="submission" date="2020-10" db="EMBL/GenBank/DDBJ databases">
        <title>Complete genome sequence of Bacillus velezensis NST6.</title>
        <authorList>
            <person name="Choi J."/>
        </authorList>
    </citation>
    <scope>NUCLEOTIDE SEQUENCE [LARGE SCALE GENOMIC DNA]</scope>
    <source>
        <strain evidence="3">NST6</strain>
    </source>
</reference>